<organism evidence="1 2">
    <name type="scientific">Spodoptera exigua</name>
    <name type="common">Beet armyworm</name>
    <name type="synonym">Noctua fulgens</name>
    <dbReference type="NCBI Taxonomy" id="7107"/>
    <lineage>
        <taxon>Eukaryota</taxon>
        <taxon>Metazoa</taxon>
        <taxon>Ecdysozoa</taxon>
        <taxon>Arthropoda</taxon>
        <taxon>Hexapoda</taxon>
        <taxon>Insecta</taxon>
        <taxon>Pterygota</taxon>
        <taxon>Neoptera</taxon>
        <taxon>Endopterygota</taxon>
        <taxon>Lepidoptera</taxon>
        <taxon>Glossata</taxon>
        <taxon>Ditrysia</taxon>
        <taxon>Noctuoidea</taxon>
        <taxon>Noctuidae</taxon>
        <taxon>Amphipyrinae</taxon>
        <taxon>Spodoptera</taxon>
    </lineage>
</organism>
<dbReference type="Proteomes" id="UP000648187">
    <property type="component" value="Unassembled WGS sequence"/>
</dbReference>
<accession>A0A835L5H2</accession>
<dbReference type="AlphaFoldDB" id="A0A835L5H2"/>
<evidence type="ECO:0000313" key="2">
    <source>
        <dbReference type="Proteomes" id="UP000648187"/>
    </source>
</evidence>
<reference evidence="1" key="1">
    <citation type="submission" date="2020-08" db="EMBL/GenBank/DDBJ databases">
        <title>Spodoptera exigua strain:BAW_Kor-Di-RS1 Genome sequencing and assembly.</title>
        <authorList>
            <person name="Kim J."/>
            <person name="Nam H.Y."/>
            <person name="Kwon M."/>
            <person name="Choi J.H."/>
            <person name="Cho S.R."/>
            <person name="Kim G.-H."/>
        </authorList>
    </citation>
    <scope>NUCLEOTIDE SEQUENCE</scope>
    <source>
        <strain evidence="1">BAW_Kor-Di-RS1</strain>
        <tissue evidence="1">Whole-body</tissue>
    </source>
</reference>
<comment type="caution">
    <text evidence="1">The sequence shown here is derived from an EMBL/GenBank/DDBJ whole genome shotgun (WGS) entry which is preliminary data.</text>
</comment>
<protein>
    <submittedName>
        <fullName evidence="1">Uncharacterized protein</fullName>
    </submittedName>
</protein>
<proteinExistence type="predicted"/>
<gene>
    <name evidence="1" type="ORF">HW555_005425</name>
</gene>
<keyword evidence="2" id="KW-1185">Reference proteome</keyword>
<evidence type="ECO:0000313" key="1">
    <source>
        <dbReference type="EMBL" id="KAF9417502.1"/>
    </source>
</evidence>
<name>A0A835L5H2_SPOEX</name>
<sequence length="146" mass="16085">MRTVLGERGYDVPERGERLVDARGLPQALGGRARLALPLAARQVHQVQLAHSADTTLPTIIPATQLHHNDRRLKCSKVLIKVSTSPLHQRGIFGANALGVTSDVTRGRVRGLRTALLLTASARYWITRQTTIDLTTYTFTYFVGLS</sequence>
<dbReference type="EMBL" id="JACKWZ010000070">
    <property type="protein sequence ID" value="KAF9417502.1"/>
    <property type="molecule type" value="Genomic_DNA"/>
</dbReference>